<dbReference type="Proteomes" id="UP001188597">
    <property type="component" value="Unassembled WGS sequence"/>
</dbReference>
<comment type="similarity">
    <text evidence="1">Belongs to the 'GDXG' lipolytic enzyme family.</text>
</comment>
<dbReference type="EMBL" id="JAVXUP010000599">
    <property type="protein sequence ID" value="KAK3024521.1"/>
    <property type="molecule type" value="Genomic_DNA"/>
</dbReference>
<dbReference type="Pfam" id="PF07859">
    <property type="entry name" value="Abhydrolase_3"/>
    <property type="match status" value="1"/>
</dbReference>
<dbReference type="InterPro" id="IPR013094">
    <property type="entry name" value="AB_hydrolase_3"/>
</dbReference>
<dbReference type="InterPro" id="IPR029058">
    <property type="entry name" value="AB_hydrolase_fold"/>
</dbReference>
<name>A0AA88WBD6_9ASTE</name>
<dbReference type="GO" id="GO:0016787">
    <property type="term" value="F:hydrolase activity"/>
    <property type="evidence" value="ECO:0007669"/>
    <property type="project" value="InterPro"/>
</dbReference>
<accession>A0AA88WBD6</accession>
<evidence type="ECO:0000256" key="1">
    <source>
        <dbReference type="ARBA" id="ARBA00010515"/>
    </source>
</evidence>
<gene>
    <name evidence="3" type="ORF">RJ639_043713</name>
</gene>
<dbReference type="PANTHER" id="PTHR23024">
    <property type="entry name" value="ARYLACETAMIDE DEACETYLASE"/>
    <property type="match status" value="1"/>
</dbReference>
<evidence type="ECO:0000259" key="2">
    <source>
        <dbReference type="Pfam" id="PF07859"/>
    </source>
</evidence>
<reference evidence="3" key="1">
    <citation type="submission" date="2022-12" db="EMBL/GenBank/DDBJ databases">
        <title>Draft genome assemblies for two species of Escallonia (Escalloniales).</title>
        <authorList>
            <person name="Chanderbali A."/>
            <person name="Dervinis C."/>
            <person name="Anghel I."/>
            <person name="Soltis D."/>
            <person name="Soltis P."/>
            <person name="Zapata F."/>
        </authorList>
    </citation>
    <scope>NUCLEOTIDE SEQUENCE</scope>
    <source>
        <strain evidence="3">UCBG64.0493</strain>
        <tissue evidence="3">Leaf</tissue>
    </source>
</reference>
<dbReference type="Gene3D" id="3.40.50.1820">
    <property type="entry name" value="alpha/beta hydrolase"/>
    <property type="match status" value="1"/>
</dbReference>
<sequence>MDSITDEVAHEFRPFIRVYKDGRIERFPARPLVPPALDPVTGVQSKDVVISSEPTIKARIFIPKINGPDQKLPLLLHYHGGAFCIGSPFDDVSQTFLTTLVSQSNVVAISVDYRLAPDHPLPIAHYDSWSTLQWIAIHSDGKGPDPWINRYADLGRVFLAGESAGANLAHYVAVRAGATGLVGVGLKGLIMLHSYFVTREPEAIMPYLYPTCSGLDDPVLNPGADPDLAKLGCPKVFLCVAENDWLKQRGLDYYEILKKSGWGGTVEFMENEGEGHCFHLFNPTCERAVDLFQALESFINQK</sequence>
<protein>
    <recommendedName>
        <fullName evidence="2">Alpha/beta hydrolase fold-3 domain-containing protein</fullName>
    </recommendedName>
</protein>
<evidence type="ECO:0000313" key="4">
    <source>
        <dbReference type="Proteomes" id="UP001188597"/>
    </source>
</evidence>
<feature type="domain" description="Alpha/beta hydrolase fold-3" evidence="2">
    <location>
        <begin position="75"/>
        <end position="279"/>
    </location>
</feature>
<dbReference type="SUPFAM" id="SSF53474">
    <property type="entry name" value="alpha/beta-Hydrolases"/>
    <property type="match status" value="1"/>
</dbReference>
<dbReference type="AlphaFoldDB" id="A0AA88WBD6"/>
<proteinExistence type="inferred from homology"/>
<comment type="caution">
    <text evidence="3">The sequence shown here is derived from an EMBL/GenBank/DDBJ whole genome shotgun (WGS) entry which is preliminary data.</text>
</comment>
<dbReference type="InterPro" id="IPR050466">
    <property type="entry name" value="Carboxylest/Gibb_receptor"/>
</dbReference>
<evidence type="ECO:0000313" key="3">
    <source>
        <dbReference type="EMBL" id="KAK3024521.1"/>
    </source>
</evidence>
<dbReference type="PANTHER" id="PTHR23024:SF632">
    <property type="entry name" value="2-HYDROXYISOFLAVANONE DEHYDRATASE-LIKE"/>
    <property type="match status" value="1"/>
</dbReference>
<organism evidence="3 4">
    <name type="scientific">Escallonia herrerae</name>
    <dbReference type="NCBI Taxonomy" id="1293975"/>
    <lineage>
        <taxon>Eukaryota</taxon>
        <taxon>Viridiplantae</taxon>
        <taxon>Streptophyta</taxon>
        <taxon>Embryophyta</taxon>
        <taxon>Tracheophyta</taxon>
        <taxon>Spermatophyta</taxon>
        <taxon>Magnoliopsida</taxon>
        <taxon>eudicotyledons</taxon>
        <taxon>Gunneridae</taxon>
        <taxon>Pentapetalae</taxon>
        <taxon>asterids</taxon>
        <taxon>campanulids</taxon>
        <taxon>Escalloniales</taxon>
        <taxon>Escalloniaceae</taxon>
        <taxon>Escallonia</taxon>
    </lineage>
</organism>
<keyword evidence="4" id="KW-1185">Reference proteome</keyword>